<evidence type="ECO:0000313" key="4">
    <source>
        <dbReference type="Proteomes" id="UP000305067"/>
    </source>
</evidence>
<organism evidence="3 4">
    <name type="scientific">Pterulicium gracile</name>
    <dbReference type="NCBI Taxonomy" id="1884261"/>
    <lineage>
        <taxon>Eukaryota</taxon>
        <taxon>Fungi</taxon>
        <taxon>Dikarya</taxon>
        <taxon>Basidiomycota</taxon>
        <taxon>Agaricomycotina</taxon>
        <taxon>Agaricomycetes</taxon>
        <taxon>Agaricomycetidae</taxon>
        <taxon>Agaricales</taxon>
        <taxon>Pleurotineae</taxon>
        <taxon>Pterulaceae</taxon>
        <taxon>Pterulicium</taxon>
    </lineage>
</organism>
<feature type="region of interest" description="Disordered" evidence="2">
    <location>
        <begin position="25"/>
        <end position="45"/>
    </location>
</feature>
<dbReference type="Gene3D" id="1.25.40.10">
    <property type="entry name" value="Tetratricopeptide repeat domain"/>
    <property type="match status" value="1"/>
</dbReference>
<sequence>MLRTTTARLPPSTLRLAVSRAAVPRYRPRNSRSTSQSAFEPPSLSSPLQFTVHFAGRFLKYSLVGCIVVAGTVVSAFEGTHLWVENVELVKDQDPDAKRWEWDLEADRWSAGDSGTDSSLDLITKHTIRAAWMAQNWGTGSSVGVVTGSNLGSASARIVDPKLEWAQNFLSIAITRTERALAKHDNLSPTLLELIIRHANVLERINTNDALLESRTRYERAWAMLGAQGPIAARVAMKLGDLNTRLGESSEALAWWKRALSLSQSPSRPSSQDVTISLPTALPNSPYTQRTIASVLLSLSSYYASSANDLKAALKIQQEGLKLIQAQTVPPPTTPAETLHSLYLSHRSSLLSIQQAEVLFALRNRPKKSTDLLASATQTSERIISILETPTSQATATAPNNSMPPPPPPLAKKLSDSKTLKKPAESLLRDARRSAADAWNLTGVLSEGVDKTKAMECYQRAVEILGIRDAGADTFSGPKDGIPPSEWAAIKSNYERMRRANPNKQ</sequence>
<gene>
    <name evidence="3" type="ORF">BDV98DRAFT_539023</name>
</gene>
<dbReference type="EMBL" id="ML178814">
    <property type="protein sequence ID" value="TFL07371.1"/>
    <property type="molecule type" value="Genomic_DNA"/>
</dbReference>
<feature type="non-terminal residue" evidence="3">
    <location>
        <position position="1"/>
    </location>
</feature>
<keyword evidence="4" id="KW-1185">Reference proteome</keyword>
<dbReference type="AlphaFoldDB" id="A0A5C3R344"/>
<feature type="region of interest" description="Disordered" evidence="2">
    <location>
        <begin position="391"/>
        <end position="420"/>
    </location>
</feature>
<reference evidence="3 4" key="1">
    <citation type="journal article" date="2019" name="Nat. Ecol. Evol.">
        <title>Megaphylogeny resolves global patterns of mushroom evolution.</title>
        <authorList>
            <person name="Varga T."/>
            <person name="Krizsan K."/>
            <person name="Foldi C."/>
            <person name="Dima B."/>
            <person name="Sanchez-Garcia M."/>
            <person name="Sanchez-Ramirez S."/>
            <person name="Szollosi G.J."/>
            <person name="Szarkandi J.G."/>
            <person name="Papp V."/>
            <person name="Albert L."/>
            <person name="Andreopoulos W."/>
            <person name="Angelini C."/>
            <person name="Antonin V."/>
            <person name="Barry K.W."/>
            <person name="Bougher N.L."/>
            <person name="Buchanan P."/>
            <person name="Buyck B."/>
            <person name="Bense V."/>
            <person name="Catcheside P."/>
            <person name="Chovatia M."/>
            <person name="Cooper J."/>
            <person name="Damon W."/>
            <person name="Desjardin D."/>
            <person name="Finy P."/>
            <person name="Geml J."/>
            <person name="Haridas S."/>
            <person name="Hughes K."/>
            <person name="Justo A."/>
            <person name="Karasinski D."/>
            <person name="Kautmanova I."/>
            <person name="Kiss B."/>
            <person name="Kocsube S."/>
            <person name="Kotiranta H."/>
            <person name="LaButti K.M."/>
            <person name="Lechner B.E."/>
            <person name="Liimatainen K."/>
            <person name="Lipzen A."/>
            <person name="Lukacs Z."/>
            <person name="Mihaltcheva S."/>
            <person name="Morgado L.N."/>
            <person name="Niskanen T."/>
            <person name="Noordeloos M.E."/>
            <person name="Ohm R.A."/>
            <person name="Ortiz-Santana B."/>
            <person name="Ovrebo C."/>
            <person name="Racz N."/>
            <person name="Riley R."/>
            <person name="Savchenko A."/>
            <person name="Shiryaev A."/>
            <person name="Soop K."/>
            <person name="Spirin V."/>
            <person name="Szebenyi C."/>
            <person name="Tomsovsky M."/>
            <person name="Tulloss R.E."/>
            <person name="Uehling J."/>
            <person name="Grigoriev I.V."/>
            <person name="Vagvolgyi C."/>
            <person name="Papp T."/>
            <person name="Martin F.M."/>
            <person name="Miettinen O."/>
            <person name="Hibbett D.S."/>
            <person name="Nagy L.G."/>
        </authorList>
    </citation>
    <scope>NUCLEOTIDE SEQUENCE [LARGE SCALE GENOMIC DNA]</scope>
    <source>
        <strain evidence="3 4">CBS 309.79</strain>
    </source>
</reference>
<accession>A0A5C3R344</accession>
<protein>
    <submittedName>
        <fullName evidence="3">Uncharacterized protein</fullName>
    </submittedName>
</protein>
<dbReference type="InterPro" id="IPR011990">
    <property type="entry name" value="TPR-like_helical_dom_sf"/>
</dbReference>
<evidence type="ECO:0000313" key="3">
    <source>
        <dbReference type="EMBL" id="TFL07371.1"/>
    </source>
</evidence>
<keyword evidence="1" id="KW-0802">TPR repeat</keyword>
<feature type="repeat" description="TPR" evidence="1">
    <location>
        <begin position="233"/>
        <end position="266"/>
    </location>
</feature>
<dbReference type="OrthoDB" id="2524554at2759"/>
<dbReference type="Proteomes" id="UP000305067">
    <property type="component" value="Unassembled WGS sequence"/>
</dbReference>
<evidence type="ECO:0000256" key="2">
    <source>
        <dbReference type="SAM" id="MobiDB-lite"/>
    </source>
</evidence>
<dbReference type="PROSITE" id="PS50005">
    <property type="entry name" value="TPR"/>
    <property type="match status" value="1"/>
</dbReference>
<dbReference type="InterPro" id="IPR019734">
    <property type="entry name" value="TPR_rpt"/>
</dbReference>
<name>A0A5C3R344_9AGAR</name>
<evidence type="ECO:0000256" key="1">
    <source>
        <dbReference type="PROSITE-ProRule" id="PRU00339"/>
    </source>
</evidence>
<proteinExistence type="predicted"/>
<feature type="compositionally biased region" description="Polar residues" evidence="2">
    <location>
        <begin position="31"/>
        <end position="45"/>
    </location>
</feature>